<sequence>MNIVRGFLTTIRNSDQALDLGKDLGEVAIDAVLSGKFGVDGVLKDIPILNVAVSLYKAGNNVAAYFFAKKMLAFLLEVDSVPVATRDEFLDKNCADEEGVESVGEVTLMILDKLDYPCLAKMLGRTFALLMRGDISRDEFDLYCHVVRVMNPYVLRQMKRFYEAQDIDISLSVARLLEGYGLIEVEVDELSPNLSFSQNFKFGRNSFGKEFYDRVIIGSPSY</sequence>
<dbReference type="RefSeq" id="WP_304574456.1">
    <property type="nucleotide sequence ID" value="NZ_JAUQOO010000004.1"/>
</dbReference>
<gene>
    <name evidence="1" type="ORF">Q6A51_07505</name>
</gene>
<dbReference type="EMBL" id="JAUQOO010000004">
    <property type="protein sequence ID" value="MDO7926621.1"/>
    <property type="molecule type" value="Genomic_DNA"/>
</dbReference>
<comment type="caution">
    <text evidence="1">The sequence shown here is derived from an EMBL/GenBank/DDBJ whole genome shotgun (WGS) entry which is preliminary data.</text>
</comment>
<name>A0ABT9CMA3_9PSED</name>
<keyword evidence="2" id="KW-1185">Reference proteome</keyword>
<evidence type="ECO:0000313" key="2">
    <source>
        <dbReference type="Proteomes" id="UP001223016"/>
    </source>
</evidence>
<evidence type="ECO:0008006" key="3">
    <source>
        <dbReference type="Google" id="ProtNLM"/>
    </source>
</evidence>
<organism evidence="1 2">
    <name type="scientific">Pseudomonas serbiensis</name>
    <dbReference type="NCBI Taxonomy" id="3064350"/>
    <lineage>
        <taxon>Bacteria</taxon>
        <taxon>Pseudomonadati</taxon>
        <taxon>Pseudomonadota</taxon>
        <taxon>Gammaproteobacteria</taxon>
        <taxon>Pseudomonadales</taxon>
        <taxon>Pseudomonadaceae</taxon>
        <taxon>Pseudomonas</taxon>
    </lineage>
</organism>
<protein>
    <recommendedName>
        <fullName evidence="3">DUF4393 domain-containing protein</fullName>
    </recommendedName>
</protein>
<proteinExistence type="predicted"/>
<dbReference type="Proteomes" id="UP001223016">
    <property type="component" value="Unassembled WGS sequence"/>
</dbReference>
<evidence type="ECO:0000313" key="1">
    <source>
        <dbReference type="EMBL" id="MDO7926621.1"/>
    </source>
</evidence>
<accession>A0ABT9CMA3</accession>
<reference evidence="1 2" key="1">
    <citation type="submission" date="2023-07" db="EMBL/GenBank/DDBJ databases">
        <title>Identification of four novel Pseudomonas species associated with bacterial leaf spot of cucurbits.</title>
        <authorList>
            <person name="Fullem K.R."/>
        </authorList>
    </citation>
    <scope>NUCLEOTIDE SEQUENCE [LARGE SCALE GENOMIC DNA]</scope>
    <source>
        <strain evidence="1 2">KFB 138</strain>
    </source>
</reference>